<gene>
    <name evidence="3" type="primary">LOC111083743</name>
</gene>
<feature type="compositionally biased region" description="Polar residues" evidence="1">
    <location>
        <begin position="17"/>
        <end position="31"/>
    </location>
</feature>
<dbReference type="Proteomes" id="UP000694941">
    <property type="component" value="Unplaced"/>
</dbReference>
<dbReference type="GeneID" id="111083743"/>
<dbReference type="RefSeq" id="XP_022236116.1">
    <property type="nucleotide sequence ID" value="XM_022380408.1"/>
</dbReference>
<proteinExistence type="predicted"/>
<keyword evidence="2" id="KW-1185">Reference proteome</keyword>
<evidence type="ECO:0000313" key="2">
    <source>
        <dbReference type="Proteomes" id="UP000694941"/>
    </source>
</evidence>
<sequence length="147" mass="15823">MGGGYEPQLTGPALMPQYSTENTSLTSPGVNNVSVYNTTSRGGVSHQGSLMMDISNASVMNGGDVIGHHSSNATFQQLQSRLRTNDHGGRGTYESHPVDLSNQRPDSHLSHMDLGGYAGAHYRGMSQDRVHYENGHGVPENGKFCVY</sequence>
<evidence type="ECO:0000256" key="1">
    <source>
        <dbReference type="SAM" id="MobiDB-lite"/>
    </source>
</evidence>
<reference evidence="3" key="1">
    <citation type="submission" date="2025-08" db="UniProtKB">
        <authorList>
            <consortium name="RefSeq"/>
        </authorList>
    </citation>
    <scope>IDENTIFICATION</scope>
    <source>
        <tissue evidence="3">Muscle</tissue>
    </source>
</reference>
<accession>A0ABM1RXL1</accession>
<protein>
    <submittedName>
        <fullName evidence="3">Uncharacterized protein LOC111083743</fullName>
    </submittedName>
</protein>
<feature type="region of interest" description="Disordered" evidence="1">
    <location>
        <begin position="1"/>
        <end position="31"/>
    </location>
</feature>
<name>A0ABM1RXL1_LIMPO</name>
<organism evidence="2 3">
    <name type="scientific">Limulus polyphemus</name>
    <name type="common">Atlantic horseshoe crab</name>
    <dbReference type="NCBI Taxonomy" id="6850"/>
    <lineage>
        <taxon>Eukaryota</taxon>
        <taxon>Metazoa</taxon>
        <taxon>Ecdysozoa</taxon>
        <taxon>Arthropoda</taxon>
        <taxon>Chelicerata</taxon>
        <taxon>Merostomata</taxon>
        <taxon>Xiphosura</taxon>
        <taxon>Limulidae</taxon>
        <taxon>Limulus</taxon>
    </lineage>
</organism>
<evidence type="ECO:0000313" key="3">
    <source>
        <dbReference type="RefSeq" id="XP_022236116.1"/>
    </source>
</evidence>
<feature type="region of interest" description="Disordered" evidence="1">
    <location>
        <begin position="84"/>
        <end position="104"/>
    </location>
</feature>